<reference evidence="8" key="3">
    <citation type="submission" date="2015-06" db="UniProtKB">
        <authorList>
            <consortium name="EnsemblMetazoa"/>
        </authorList>
    </citation>
    <scope>IDENTIFICATION</scope>
</reference>
<feature type="compositionally biased region" description="Low complexity" evidence="6">
    <location>
        <begin position="321"/>
        <end position="332"/>
    </location>
</feature>
<dbReference type="PANTHER" id="PTHR24379">
    <property type="entry name" value="KRAB AND ZINC FINGER DOMAIN-CONTAINING"/>
    <property type="match status" value="1"/>
</dbReference>
<dbReference type="PROSITE" id="PS50157">
    <property type="entry name" value="ZINC_FINGER_C2H2_2"/>
    <property type="match status" value="1"/>
</dbReference>
<keyword evidence="1" id="KW-0479">Metal-binding</keyword>
<organism evidence="8 9">
    <name type="scientific">Capitella teleta</name>
    <name type="common">Polychaete worm</name>
    <dbReference type="NCBI Taxonomy" id="283909"/>
    <lineage>
        <taxon>Eukaryota</taxon>
        <taxon>Metazoa</taxon>
        <taxon>Spiralia</taxon>
        <taxon>Lophotrochozoa</taxon>
        <taxon>Annelida</taxon>
        <taxon>Polychaeta</taxon>
        <taxon>Sedentaria</taxon>
        <taxon>Scolecida</taxon>
        <taxon>Capitellidae</taxon>
        <taxon>Capitella</taxon>
    </lineage>
</organism>
<feature type="domain" description="C2H2-type" evidence="7">
    <location>
        <begin position="654"/>
        <end position="682"/>
    </location>
</feature>
<proteinExistence type="predicted"/>
<dbReference type="AlphaFoldDB" id="X2AU41"/>
<feature type="region of interest" description="Disordered" evidence="6">
    <location>
        <begin position="393"/>
        <end position="415"/>
    </location>
</feature>
<feature type="region of interest" description="Disordered" evidence="6">
    <location>
        <begin position="100"/>
        <end position="130"/>
    </location>
</feature>
<keyword evidence="3 5" id="KW-0863">Zinc-finger</keyword>
<dbReference type="SMART" id="SM00355">
    <property type="entry name" value="ZnF_C2H2"/>
    <property type="match status" value="9"/>
</dbReference>
<evidence type="ECO:0000256" key="6">
    <source>
        <dbReference type="SAM" id="MobiDB-lite"/>
    </source>
</evidence>
<evidence type="ECO:0000256" key="1">
    <source>
        <dbReference type="ARBA" id="ARBA00022723"/>
    </source>
</evidence>
<dbReference type="EnsemblMetazoa" id="CapteT223220">
    <property type="protein sequence ID" value="CapteP223220"/>
    <property type="gene ID" value="CapteG223220"/>
</dbReference>
<evidence type="ECO:0000313" key="9">
    <source>
        <dbReference type="Proteomes" id="UP000014760"/>
    </source>
</evidence>
<keyword evidence="4" id="KW-0862">Zinc</keyword>
<sequence length="796" mass="89159">MAEEDTASLECTEDMQVESPKVNGLSKDATDKRASTPKSEVEKNGHDDASVSSSEDRNSSVIGDKDSGKGADKSDVIVLEDTPLKEAQKKEEDCIVLDDDDDDKATKQSVVPKVKTKASKNSSSNSSTDSLRPMAKVLCDLGLDLARQQVYKDLIKIQNKKDSQQKLGDKEKKQLDKLVTAYDNIVTKNEPFHYDMIKCKMCHYNTESENVLELHREYAHHPQGSTGQNTCECSFCEYATSYPGDFFIHMENVHKKRGRIQTRLTNFACYYCSFETNARKPFQSHIMRCERSFRLRVNLMPAPGDSDIPLKPDLAPVQKNPAAPIAPTSSAAKHTKPGMSLLPPPTKMTSLPPGANTTAGQLFKVGNQLFTLVHSHGQAYLTPYNLQNMPMPAQNNPRQPTPTPSILKGSGQQKKPGAYTVNEMLAQLPNHQKKQPRQPKVPIPGKPIVPKMGQTSNTKPRNGSFEVCEICGGFVRDKESLRIHFFYAHKVEFPADMFSQNKPSLFCDVCKQRFWTYQGLVRHSTQMHGTGASNKNLPNLAALSAATSAPRKKTENEKSAVHHRICCHICGESNLPGGLLRHMVSRHKLSIRRMSSNLCCFLCRRKFKLSMGIRMHMQKAHKELFSDTAAYDNFLKTVCPDAPDGTEAPEMKGFKCSRCPQSFPMEEVLVKHHRDVHRNDKDPCPLCGDMIVIGRPFIRHVKSEHCAECFVSLNTMPKAELDIYVAKYKAKENEATLKRKSEDDDVVVNGEESDKENHKRRKLIDGETEEPIEVDTVDKEPREDLTELTAAVVADE</sequence>
<feature type="compositionally biased region" description="Acidic residues" evidence="6">
    <location>
        <begin position="743"/>
        <end position="754"/>
    </location>
</feature>
<evidence type="ECO:0000256" key="3">
    <source>
        <dbReference type="ARBA" id="ARBA00022771"/>
    </source>
</evidence>
<dbReference type="PANTHER" id="PTHR24379:SF121">
    <property type="entry name" value="C2H2-TYPE DOMAIN-CONTAINING PROTEIN"/>
    <property type="match status" value="1"/>
</dbReference>
<evidence type="ECO:0000313" key="8">
    <source>
        <dbReference type="EnsemblMetazoa" id="CapteP223220"/>
    </source>
</evidence>
<dbReference type="InterPro" id="IPR013087">
    <property type="entry name" value="Znf_C2H2_type"/>
</dbReference>
<keyword evidence="9" id="KW-1185">Reference proteome</keyword>
<feature type="region of interest" description="Disordered" evidence="6">
    <location>
        <begin position="318"/>
        <end position="340"/>
    </location>
</feature>
<feature type="compositionally biased region" description="Basic and acidic residues" evidence="6">
    <location>
        <begin position="28"/>
        <end position="75"/>
    </location>
</feature>
<feature type="region of interest" description="Disordered" evidence="6">
    <location>
        <begin position="1"/>
        <end position="84"/>
    </location>
</feature>
<dbReference type="Gene3D" id="3.30.160.60">
    <property type="entry name" value="Classic Zinc Finger"/>
    <property type="match status" value="2"/>
</dbReference>
<reference evidence="9" key="2">
    <citation type="journal article" date="2013" name="Nature">
        <title>Insights into bilaterian evolution from three spiralian genomes.</title>
        <authorList>
            <person name="Simakov O."/>
            <person name="Marletaz F."/>
            <person name="Cho S.J."/>
            <person name="Edsinger-Gonzales E."/>
            <person name="Havlak P."/>
            <person name="Hellsten U."/>
            <person name="Kuo D.H."/>
            <person name="Larsson T."/>
            <person name="Lv J."/>
            <person name="Arendt D."/>
            <person name="Savage R."/>
            <person name="Osoegawa K."/>
            <person name="de Jong P."/>
            <person name="Grimwood J."/>
            <person name="Chapman J.A."/>
            <person name="Shapiro H."/>
            <person name="Aerts A."/>
            <person name="Otillar R.P."/>
            <person name="Terry A.Y."/>
            <person name="Boore J.L."/>
            <person name="Grigoriev I.V."/>
            <person name="Lindberg D.R."/>
            <person name="Seaver E.C."/>
            <person name="Weisblat D.A."/>
            <person name="Putnam N.H."/>
            <person name="Rokhsar D.S."/>
        </authorList>
    </citation>
    <scope>NUCLEOTIDE SEQUENCE</scope>
    <source>
        <strain evidence="9">I ESC-2004</strain>
    </source>
</reference>
<dbReference type="Proteomes" id="UP000014760">
    <property type="component" value="Unassembled WGS sequence"/>
</dbReference>
<dbReference type="PROSITE" id="PS00028">
    <property type="entry name" value="ZINC_FINGER_C2H2_1"/>
    <property type="match status" value="4"/>
</dbReference>
<reference evidence="9" key="1">
    <citation type="submission" date="2012-12" db="EMBL/GenBank/DDBJ databases">
        <authorList>
            <person name="Hellsten U."/>
            <person name="Grimwood J."/>
            <person name="Chapman J.A."/>
            <person name="Shapiro H."/>
            <person name="Aerts A."/>
            <person name="Otillar R.P."/>
            <person name="Terry A.Y."/>
            <person name="Boore J.L."/>
            <person name="Simakov O."/>
            <person name="Marletaz F."/>
            <person name="Cho S.-J."/>
            <person name="Edsinger-Gonzales E."/>
            <person name="Havlak P."/>
            <person name="Kuo D.-H."/>
            <person name="Larsson T."/>
            <person name="Lv J."/>
            <person name="Arendt D."/>
            <person name="Savage R."/>
            <person name="Osoegawa K."/>
            <person name="de Jong P."/>
            <person name="Lindberg D.R."/>
            <person name="Seaver E.C."/>
            <person name="Weisblat D.A."/>
            <person name="Putnam N.H."/>
            <person name="Grigoriev I.V."/>
            <person name="Rokhsar D.S."/>
        </authorList>
    </citation>
    <scope>NUCLEOTIDE SEQUENCE</scope>
    <source>
        <strain evidence="9">I ESC-2004</strain>
    </source>
</reference>
<evidence type="ECO:0000259" key="7">
    <source>
        <dbReference type="PROSITE" id="PS50157"/>
    </source>
</evidence>
<name>X2AU41_CAPTE</name>
<feature type="region of interest" description="Disordered" evidence="6">
    <location>
        <begin position="738"/>
        <end position="773"/>
    </location>
</feature>
<dbReference type="EMBL" id="AMQN01013904">
    <property type="status" value="NOT_ANNOTATED_CDS"/>
    <property type="molecule type" value="Genomic_DNA"/>
</dbReference>
<feature type="region of interest" description="Disordered" evidence="6">
    <location>
        <begin position="430"/>
        <end position="459"/>
    </location>
</feature>
<dbReference type="HOGENOM" id="CLU_353097_0_0_1"/>
<evidence type="ECO:0000256" key="4">
    <source>
        <dbReference type="ARBA" id="ARBA00022833"/>
    </source>
</evidence>
<accession>X2AU41</accession>
<dbReference type="OMA" id="THIAKCM"/>
<evidence type="ECO:0000256" key="2">
    <source>
        <dbReference type="ARBA" id="ARBA00022737"/>
    </source>
</evidence>
<dbReference type="GO" id="GO:0008270">
    <property type="term" value="F:zinc ion binding"/>
    <property type="evidence" value="ECO:0007669"/>
    <property type="project" value="UniProtKB-KW"/>
</dbReference>
<evidence type="ECO:0000256" key="5">
    <source>
        <dbReference type="PROSITE-ProRule" id="PRU00042"/>
    </source>
</evidence>
<feature type="compositionally biased region" description="Low complexity" evidence="6">
    <location>
        <begin position="119"/>
        <end position="130"/>
    </location>
</feature>
<protein>
    <recommendedName>
        <fullName evidence="7">C2H2-type domain-containing protein</fullName>
    </recommendedName>
</protein>
<keyword evidence="2" id="KW-0677">Repeat</keyword>
<feature type="compositionally biased region" description="Acidic residues" evidence="6">
    <location>
        <begin position="1"/>
        <end position="16"/>
    </location>
</feature>